<dbReference type="InterPro" id="IPR036138">
    <property type="entry name" value="PBP_dimer_sf"/>
</dbReference>
<dbReference type="RefSeq" id="WP_425332135.1">
    <property type="nucleotide sequence ID" value="NZ_FYDG01000008.1"/>
</dbReference>
<dbReference type="EMBL" id="FYDG01000008">
    <property type="protein sequence ID" value="SNB77462.1"/>
    <property type="molecule type" value="Genomic_DNA"/>
</dbReference>
<evidence type="ECO:0000259" key="6">
    <source>
        <dbReference type="Pfam" id="PF00905"/>
    </source>
</evidence>
<keyword evidence="2" id="KW-0645">Protease</keyword>
<feature type="domain" description="Penicillin-binding protein dimerisation" evidence="7">
    <location>
        <begin position="112"/>
        <end position="224"/>
    </location>
</feature>
<reference evidence="9" key="1">
    <citation type="submission" date="2017-06" db="EMBL/GenBank/DDBJ databases">
        <authorList>
            <person name="Varghese N."/>
            <person name="Submissions S."/>
        </authorList>
    </citation>
    <scope>NUCLEOTIDE SEQUENCE [LARGE SCALE GENOMIC DNA]</scope>
    <source>
        <strain evidence="9">DSM 137</strain>
    </source>
</reference>
<feature type="transmembrane region" description="Helical" evidence="5">
    <location>
        <begin position="75"/>
        <end position="96"/>
    </location>
</feature>
<feature type="domain" description="Penicillin-binding protein transpeptidase" evidence="6">
    <location>
        <begin position="286"/>
        <end position="576"/>
    </location>
</feature>
<proteinExistence type="predicted"/>
<dbReference type="GO" id="GO:0071555">
    <property type="term" value="P:cell wall organization"/>
    <property type="evidence" value="ECO:0007669"/>
    <property type="project" value="TreeGrafter"/>
</dbReference>
<dbReference type="Pfam" id="PF00905">
    <property type="entry name" value="Transpeptidase"/>
    <property type="match status" value="1"/>
</dbReference>
<evidence type="ECO:0000256" key="4">
    <source>
        <dbReference type="SAM" id="MobiDB-lite"/>
    </source>
</evidence>
<evidence type="ECO:0000313" key="9">
    <source>
        <dbReference type="Proteomes" id="UP000198418"/>
    </source>
</evidence>
<accession>A0A212RXY2</accession>
<dbReference type="SUPFAM" id="SSF56601">
    <property type="entry name" value="beta-lactamase/transpeptidase-like"/>
    <property type="match status" value="1"/>
</dbReference>
<name>A0A212RXY2_RHOAC</name>
<dbReference type="Gene3D" id="1.10.150.770">
    <property type="match status" value="1"/>
</dbReference>
<evidence type="ECO:0000256" key="3">
    <source>
        <dbReference type="ARBA" id="ARBA00023136"/>
    </source>
</evidence>
<dbReference type="InterPro" id="IPR012338">
    <property type="entry name" value="Beta-lactam/transpept-like"/>
</dbReference>
<dbReference type="GO" id="GO:0005886">
    <property type="term" value="C:plasma membrane"/>
    <property type="evidence" value="ECO:0007669"/>
    <property type="project" value="TreeGrafter"/>
</dbReference>
<sequence length="630" mass="68857">MPNAARASGEPFPPAAPPPEAYDAAAPEPRFMPEPAFVQAAPPPPRKPPPLLLRKSFWRALISTDLDKSRGRIRLVALMFGALFCVFIARLAYFGMTPNQHSAQRDAAEAVSAARPDLTDRNGEVLATDVKVMSVFAEPRSIIDKDEATEQLTAILPDLNARELREKLGKKKGFVWIKREVSPAQQNQIFRLGLPGVGFLPEHKRVYPNGRLGAHVVGFTNADNDGLQGVEKYLDDQGLGALRASGIAMPKQELAPVALSLDLRATHALRDELAKAMDRFKAKASAAAILDVNTGEVIAAASLPDYDPNDPRDALKEENFNRLTYGVFEMGSTFKALTLAMAMDSGKFGMMSTVSGQAPLHIGRNVIHDYHPKNRMLTLPEVFKYSSNVGTARLALTVGPDYQKYFLKKLGQLDRMRTELPESREPMQPRQAHWSQVSSATIAFGHGLAVAPLQAMMAVAALVNGGYLVTPTFIKRPLDFDKTAQPRVIKPETSEALRYVMRMNAEVGTAKKANVPGYFVGGKTGTAEKVVHGRYDHSKLFTTFMAVAPSDQPRYLFLTVMDEPQGLPEDGHFATSAYNSGYVTGRLIERVSPILGLPPRLELPTQPFPLLARMGYGFVNQPAAQGGGEE</sequence>
<feature type="region of interest" description="Disordered" evidence="4">
    <location>
        <begin position="1"/>
        <end position="28"/>
    </location>
</feature>
<dbReference type="Gene3D" id="3.30.450.330">
    <property type="match status" value="1"/>
</dbReference>
<keyword evidence="2" id="KW-0121">Carboxypeptidase</keyword>
<keyword evidence="5" id="KW-0812">Transmembrane</keyword>
<dbReference type="GO" id="GO:0008658">
    <property type="term" value="F:penicillin binding"/>
    <property type="evidence" value="ECO:0007669"/>
    <property type="project" value="InterPro"/>
</dbReference>
<evidence type="ECO:0000256" key="5">
    <source>
        <dbReference type="SAM" id="Phobius"/>
    </source>
</evidence>
<dbReference type="InterPro" id="IPR001460">
    <property type="entry name" value="PCN-bd_Tpept"/>
</dbReference>
<evidence type="ECO:0000313" key="8">
    <source>
        <dbReference type="EMBL" id="SNB77462.1"/>
    </source>
</evidence>
<dbReference type="GO" id="GO:0051301">
    <property type="term" value="P:cell division"/>
    <property type="evidence" value="ECO:0007669"/>
    <property type="project" value="UniProtKB-KW"/>
</dbReference>
<organism evidence="8 9">
    <name type="scientific">Rhodoblastus acidophilus</name>
    <name type="common">Rhodopseudomonas acidophila</name>
    <dbReference type="NCBI Taxonomy" id="1074"/>
    <lineage>
        <taxon>Bacteria</taxon>
        <taxon>Pseudomonadati</taxon>
        <taxon>Pseudomonadota</taxon>
        <taxon>Alphaproteobacteria</taxon>
        <taxon>Hyphomicrobiales</taxon>
        <taxon>Rhodoblastaceae</taxon>
        <taxon>Rhodoblastus</taxon>
    </lineage>
</organism>
<dbReference type="GO" id="GO:0004180">
    <property type="term" value="F:carboxypeptidase activity"/>
    <property type="evidence" value="ECO:0007669"/>
    <property type="project" value="UniProtKB-KW"/>
</dbReference>
<keyword evidence="8" id="KW-0131">Cell cycle</keyword>
<feature type="compositionally biased region" description="Pro residues" evidence="4">
    <location>
        <begin position="11"/>
        <end position="20"/>
    </location>
</feature>
<dbReference type="Gene3D" id="3.90.1310.10">
    <property type="entry name" value="Penicillin-binding protein 2a (Domain 2)"/>
    <property type="match status" value="1"/>
</dbReference>
<dbReference type="Proteomes" id="UP000198418">
    <property type="component" value="Unassembled WGS sequence"/>
</dbReference>
<evidence type="ECO:0000259" key="7">
    <source>
        <dbReference type="Pfam" id="PF03717"/>
    </source>
</evidence>
<gene>
    <name evidence="8" type="ORF">SAMN06265338_108137</name>
</gene>
<dbReference type="AlphaFoldDB" id="A0A212RXY2"/>
<keyword evidence="8" id="KW-0132">Cell division</keyword>
<protein>
    <submittedName>
        <fullName evidence="8">Cell division protein FtsI (Penicillin-binding protein 3)</fullName>
    </submittedName>
</protein>
<dbReference type="Gene3D" id="3.40.710.10">
    <property type="entry name" value="DD-peptidase/beta-lactamase superfamily"/>
    <property type="match status" value="1"/>
</dbReference>
<keyword evidence="5" id="KW-1133">Transmembrane helix</keyword>
<dbReference type="PANTHER" id="PTHR30627:SF1">
    <property type="entry name" value="PEPTIDOGLYCAN D,D-TRANSPEPTIDASE FTSI"/>
    <property type="match status" value="1"/>
</dbReference>
<keyword evidence="9" id="KW-1185">Reference proteome</keyword>
<comment type="subcellular location">
    <subcellularLocation>
        <location evidence="1">Membrane</location>
    </subcellularLocation>
</comment>
<dbReference type="Pfam" id="PF03717">
    <property type="entry name" value="PBP_dimer"/>
    <property type="match status" value="1"/>
</dbReference>
<evidence type="ECO:0000256" key="2">
    <source>
        <dbReference type="ARBA" id="ARBA00022645"/>
    </source>
</evidence>
<keyword evidence="3 5" id="KW-0472">Membrane</keyword>
<dbReference type="InterPro" id="IPR050515">
    <property type="entry name" value="Beta-lactam/transpept"/>
</dbReference>
<dbReference type="PANTHER" id="PTHR30627">
    <property type="entry name" value="PEPTIDOGLYCAN D,D-TRANSPEPTIDASE"/>
    <property type="match status" value="1"/>
</dbReference>
<dbReference type="InterPro" id="IPR005311">
    <property type="entry name" value="PBP_dimer"/>
</dbReference>
<evidence type="ECO:0000256" key="1">
    <source>
        <dbReference type="ARBA" id="ARBA00004370"/>
    </source>
</evidence>
<dbReference type="SUPFAM" id="SSF56519">
    <property type="entry name" value="Penicillin binding protein dimerisation domain"/>
    <property type="match status" value="1"/>
</dbReference>
<keyword evidence="2" id="KW-0378">Hydrolase</keyword>